<comment type="caution">
    <text evidence="1">The sequence shown here is derived from an EMBL/GenBank/DDBJ whole genome shotgun (WGS) entry which is preliminary data.</text>
</comment>
<accession>A0A9W8ZDS5</accession>
<dbReference type="AlphaFoldDB" id="A0A9W8ZDS5"/>
<dbReference type="EMBL" id="JAPEVA010000058">
    <property type="protein sequence ID" value="KAJ4402794.1"/>
    <property type="molecule type" value="Genomic_DNA"/>
</dbReference>
<reference evidence="1" key="1">
    <citation type="submission" date="2022-10" db="EMBL/GenBank/DDBJ databases">
        <title>Tapping the CABI collections for fungal endophytes: first genome assemblies for Collariella, Neodidymelliopsis, Ascochyta clinopodiicola, Didymella pomorum, Didymosphaeria variabile, Neocosmospora piperis and Neocucurbitaria cava.</title>
        <authorList>
            <person name="Hill R."/>
        </authorList>
    </citation>
    <scope>NUCLEOTIDE SEQUENCE</scope>
    <source>
        <strain evidence="1">IMI 355091</strain>
    </source>
</reference>
<sequence>MSCASRNEKSFIDLGNDPRVKNTTVGGTADIVQYENTGGFNFERLRVAGASDCVTDEISKPDFIVNLNDQQQMCNSLAIENATMACKE</sequence>
<organism evidence="1 2">
    <name type="scientific">Didymella pomorum</name>
    <dbReference type="NCBI Taxonomy" id="749634"/>
    <lineage>
        <taxon>Eukaryota</taxon>
        <taxon>Fungi</taxon>
        <taxon>Dikarya</taxon>
        <taxon>Ascomycota</taxon>
        <taxon>Pezizomycotina</taxon>
        <taxon>Dothideomycetes</taxon>
        <taxon>Pleosporomycetidae</taxon>
        <taxon>Pleosporales</taxon>
        <taxon>Pleosporineae</taxon>
        <taxon>Didymellaceae</taxon>
        <taxon>Didymella</taxon>
    </lineage>
</organism>
<name>A0A9W8ZDS5_9PLEO</name>
<dbReference type="Proteomes" id="UP001140510">
    <property type="component" value="Unassembled WGS sequence"/>
</dbReference>
<keyword evidence="2" id="KW-1185">Reference proteome</keyword>
<evidence type="ECO:0000313" key="1">
    <source>
        <dbReference type="EMBL" id="KAJ4402794.1"/>
    </source>
</evidence>
<evidence type="ECO:0000313" key="2">
    <source>
        <dbReference type="Proteomes" id="UP001140510"/>
    </source>
</evidence>
<gene>
    <name evidence="1" type="ORF">N0V91_007015</name>
</gene>
<proteinExistence type="predicted"/>
<protein>
    <submittedName>
        <fullName evidence="1">Uncharacterized protein</fullName>
    </submittedName>
</protein>